<name>A0A0E9RGY3_ANGAN</name>
<dbReference type="EMBL" id="GBXM01080959">
    <property type="protein sequence ID" value="JAH27618.1"/>
    <property type="molecule type" value="Transcribed_RNA"/>
</dbReference>
<organism evidence="1">
    <name type="scientific">Anguilla anguilla</name>
    <name type="common">European freshwater eel</name>
    <name type="synonym">Muraena anguilla</name>
    <dbReference type="NCBI Taxonomy" id="7936"/>
    <lineage>
        <taxon>Eukaryota</taxon>
        <taxon>Metazoa</taxon>
        <taxon>Chordata</taxon>
        <taxon>Craniata</taxon>
        <taxon>Vertebrata</taxon>
        <taxon>Euteleostomi</taxon>
        <taxon>Actinopterygii</taxon>
        <taxon>Neopterygii</taxon>
        <taxon>Teleostei</taxon>
        <taxon>Anguilliformes</taxon>
        <taxon>Anguillidae</taxon>
        <taxon>Anguilla</taxon>
    </lineage>
</organism>
<dbReference type="AlphaFoldDB" id="A0A0E9RGY3"/>
<reference evidence="1" key="2">
    <citation type="journal article" date="2015" name="Fish Shellfish Immunol.">
        <title>Early steps in the European eel (Anguilla anguilla)-Vibrio vulnificus interaction in the gills: Role of the RtxA13 toxin.</title>
        <authorList>
            <person name="Callol A."/>
            <person name="Pajuelo D."/>
            <person name="Ebbesson L."/>
            <person name="Teles M."/>
            <person name="MacKenzie S."/>
            <person name="Amaro C."/>
        </authorList>
    </citation>
    <scope>NUCLEOTIDE SEQUENCE</scope>
</reference>
<evidence type="ECO:0000313" key="1">
    <source>
        <dbReference type="EMBL" id="JAH27618.1"/>
    </source>
</evidence>
<sequence>MSPLLSLFMVLGFLWQKYKDRPSRYVTLLDCVIIFIANSSCWKKPE</sequence>
<reference evidence="1" key="1">
    <citation type="submission" date="2014-11" db="EMBL/GenBank/DDBJ databases">
        <authorList>
            <person name="Amaro Gonzalez C."/>
        </authorList>
    </citation>
    <scope>NUCLEOTIDE SEQUENCE</scope>
</reference>
<accession>A0A0E9RGY3</accession>
<proteinExistence type="predicted"/>
<protein>
    <submittedName>
        <fullName evidence="1">Uncharacterized protein</fullName>
    </submittedName>
</protein>